<sequence>MQQQQQQQQGGSSSSSSNSSLNATLGSSDSSSWFGHGSQSELSGPGDPLLVTGSISANAQDPSRLLLHAHLHVTNRAECDIKGALLHVLVHGPALVPKRALIWSIPRLSPQDKASHTVPVRLLGFGRVELQVRLQLLPTVIYAAAALELSGATSATMYDISGAGIVPLHLACEPLRVSMVAHMLKPPSPTSLSTTPSGFFRTWSSLPARSELSGICVWPGREGAALALSAMLRQPLTAVSLGFIPASSSYHAAFVQRALGGTAGEEVCASGRALFHISLRTSSPGVAAAVERDMAPAFVADLAPGCLEVMRRGAAKAAAARVQGQGGLKPPLHPRVAALHAGFQQGVRALPATSRSVLGAGVGPLGGGSGASSAALGQGTKAEGDKGAQVLDMHAQGAGAGAKVSHQWLAEAGLAEWQRLTAVTS</sequence>
<organism evidence="2 3">
    <name type="scientific">Dunaliella salina</name>
    <name type="common">Green alga</name>
    <name type="synonym">Protococcus salinus</name>
    <dbReference type="NCBI Taxonomy" id="3046"/>
    <lineage>
        <taxon>Eukaryota</taxon>
        <taxon>Viridiplantae</taxon>
        <taxon>Chlorophyta</taxon>
        <taxon>core chlorophytes</taxon>
        <taxon>Chlorophyceae</taxon>
        <taxon>CS clade</taxon>
        <taxon>Chlamydomonadales</taxon>
        <taxon>Dunaliellaceae</taxon>
        <taxon>Dunaliella</taxon>
    </lineage>
</organism>
<dbReference type="EMBL" id="MU070030">
    <property type="protein sequence ID" value="KAF5830550.1"/>
    <property type="molecule type" value="Genomic_DNA"/>
</dbReference>
<comment type="caution">
    <text evidence="2">The sequence shown here is derived from an EMBL/GenBank/DDBJ whole genome shotgun (WGS) entry which is preliminary data.</text>
</comment>
<evidence type="ECO:0000313" key="3">
    <source>
        <dbReference type="Proteomes" id="UP000815325"/>
    </source>
</evidence>
<reference evidence="2" key="1">
    <citation type="submission" date="2017-08" db="EMBL/GenBank/DDBJ databases">
        <authorList>
            <person name="Polle J.E."/>
            <person name="Barry K."/>
            <person name="Cushman J."/>
            <person name="Schmutz J."/>
            <person name="Tran D."/>
            <person name="Hathwaick L.T."/>
            <person name="Yim W.C."/>
            <person name="Jenkins J."/>
            <person name="Mckie-Krisberg Z.M."/>
            <person name="Prochnik S."/>
            <person name="Lindquist E."/>
            <person name="Dockter R.B."/>
            <person name="Adam C."/>
            <person name="Molina H."/>
            <person name="Bunkerborg J."/>
            <person name="Jin E."/>
            <person name="Buchheim M."/>
            <person name="Magnuson J."/>
        </authorList>
    </citation>
    <scope>NUCLEOTIDE SEQUENCE</scope>
    <source>
        <strain evidence="2">CCAP 19/18</strain>
    </source>
</reference>
<protein>
    <submittedName>
        <fullName evidence="2">Uncharacterized protein</fullName>
    </submittedName>
</protein>
<name>A0ABQ7G7G6_DUNSA</name>
<proteinExistence type="predicted"/>
<evidence type="ECO:0000256" key="1">
    <source>
        <dbReference type="SAM" id="MobiDB-lite"/>
    </source>
</evidence>
<feature type="region of interest" description="Disordered" evidence="1">
    <location>
        <begin position="1"/>
        <end position="47"/>
    </location>
</feature>
<evidence type="ECO:0000313" key="2">
    <source>
        <dbReference type="EMBL" id="KAF5830550.1"/>
    </source>
</evidence>
<dbReference type="Proteomes" id="UP000815325">
    <property type="component" value="Unassembled WGS sequence"/>
</dbReference>
<keyword evidence="3" id="KW-1185">Reference proteome</keyword>
<accession>A0ABQ7G7G6</accession>
<feature type="compositionally biased region" description="Low complexity" evidence="1">
    <location>
        <begin position="1"/>
        <end position="40"/>
    </location>
</feature>
<gene>
    <name evidence="2" type="ORF">DUNSADRAFT_14357</name>
</gene>